<evidence type="ECO:0000256" key="4">
    <source>
        <dbReference type="ARBA" id="ARBA00022840"/>
    </source>
</evidence>
<dbReference type="GO" id="GO:0016887">
    <property type="term" value="F:ATP hydrolysis activity"/>
    <property type="evidence" value="ECO:0007669"/>
    <property type="project" value="InterPro"/>
</dbReference>
<keyword evidence="4 6" id="KW-0067">ATP-binding</keyword>
<dbReference type="PANTHER" id="PTHR43067:SF3">
    <property type="entry name" value="MALTOSE ABC TRANSPORTER, ATP-BINDING PROTEIN"/>
    <property type="match status" value="1"/>
</dbReference>
<reference evidence="6" key="1">
    <citation type="submission" date="2024-05" db="EMBL/GenBank/DDBJ databases">
        <title>Herbiconiux sp. A18JL235.</title>
        <authorList>
            <person name="Zhang G."/>
        </authorList>
    </citation>
    <scope>NUCLEOTIDE SEQUENCE</scope>
    <source>
        <strain evidence="6">A18JL235</strain>
    </source>
</reference>
<feature type="domain" description="ABC transporter" evidence="5">
    <location>
        <begin position="2"/>
        <end position="250"/>
    </location>
</feature>
<evidence type="ECO:0000313" key="6">
    <source>
        <dbReference type="EMBL" id="XDI05342.1"/>
    </source>
</evidence>
<dbReference type="GO" id="GO:0015833">
    <property type="term" value="P:peptide transport"/>
    <property type="evidence" value="ECO:0007669"/>
    <property type="project" value="InterPro"/>
</dbReference>
<dbReference type="CDD" id="cd03257">
    <property type="entry name" value="ABC_NikE_OppD_transporters"/>
    <property type="match status" value="1"/>
</dbReference>
<dbReference type="InterPro" id="IPR003439">
    <property type="entry name" value="ABC_transporter-like_ATP-bd"/>
</dbReference>
<sequence>MLEIRDLCVDYHTPAGAKRAVDTVSFDIAPGEVLGLAGESGSGKSTIAQAILRILRPPGVISSGQVLWEGRDVLGMNDSALRRFRWEEIAMVFQSAMNAMNPVMTIGDQIADTLRAHGVTSRSEIRDRISELLTIVGIDRARATSYPHQLSGGMRQRAVIAIALALNPRLLIMDEPTTALDVIVQRSIMQKIRELKERLGFSILFITHDISLMVEFSDRMAIMYGGKIVEEAPSRRILDHPQHPYTAGLIDSFPTLTGPRARLTGIPGSPPDLLALPSGCTFNPRCPRAFDTCVVREPALLPTEHDHVTACHLYHQDSR</sequence>
<dbReference type="EMBL" id="CP162511">
    <property type="protein sequence ID" value="XDI05342.1"/>
    <property type="molecule type" value="Genomic_DNA"/>
</dbReference>
<name>A0AB39BH71_9MICO</name>
<dbReference type="RefSeq" id="WP_368497728.1">
    <property type="nucleotide sequence ID" value="NZ_CP162511.1"/>
</dbReference>
<dbReference type="InterPro" id="IPR013563">
    <property type="entry name" value="Oligopep_ABC_C"/>
</dbReference>
<comment type="similarity">
    <text evidence="1">Belongs to the ABC transporter superfamily.</text>
</comment>
<keyword evidence="3" id="KW-0547">Nucleotide-binding</keyword>
<dbReference type="FunFam" id="3.40.50.300:FF:000016">
    <property type="entry name" value="Oligopeptide ABC transporter ATP-binding component"/>
    <property type="match status" value="1"/>
</dbReference>
<organism evidence="6">
    <name type="scientific">Herbiconiux sp. A18JL235</name>
    <dbReference type="NCBI Taxonomy" id="3152363"/>
    <lineage>
        <taxon>Bacteria</taxon>
        <taxon>Bacillati</taxon>
        <taxon>Actinomycetota</taxon>
        <taxon>Actinomycetes</taxon>
        <taxon>Micrococcales</taxon>
        <taxon>Microbacteriaceae</taxon>
        <taxon>Herbiconiux</taxon>
    </lineage>
</organism>
<proteinExistence type="inferred from homology"/>
<dbReference type="AlphaFoldDB" id="A0AB39BH71"/>
<dbReference type="PROSITE" id="PS50893">
    <property type="entry name" value="ABC_TRANSPORTER_2"/>
    <property type="match status" value="1"/>
</dbReference>
<protein>
    <submittedName>
        <fullName evidence="6">ABC transporter ATP-binding protein</fullName>
    </submittedName>
</protein>
<evidence type="ECO:0000256" key="1">
    <source>
        <dbReference type="ARBA" id="ARBA00005417"/>
    </source>
</evidence>
<keyword evidence="2" id="KW-0813">Transport</keyword>
<dbReference type="SUPFAM" id="SSF52540">
    <property type="entry name" value="P-loop containing nucleoside triphosphate hydrolases"/>
    <property type="match status" value="1"/>
</dbReference>
<dbReference type="PANTHER" id="PTHR43067">
    <property type="entry name" value="OLIGOPEPTIDE/DIPEPTIDE ABC TRANSPORTER, ATPASE SUBUNIT"/>
    <property type="match status" value="1"/>
</dbReference>
<dbReference type="InterPro" id="IPR017871">
    <property type="entry name" value="ABC_transporter-like_CS"/>
</dbReference>
<evidence type="ECO:0000256" key="3">
    <source>
        <dbReference type="ARBA" id="ARBA00022741"/>
    </source>
</evidence>
<accession>A0AB39BH71</accession>
<dbReference type="PROSITE" id="PS00211">
    <property type="entry name" value="ABC_TRANSPORTER_1"/>
    <property type="match status" value="1"/>
</dbReference>
<dbReference type="NCBIfam" id="TIGR01727">
    <property type="entry name" value="oligo_HPY"/>
    <property type="match status" value="1"/>
</dbReference>
<dbReference type="InterPro" id="IPR027417">
    <property type="entry name" value="P-loop_NTPase"/>
</dbReference>
<dbReference type="SMART" id="SM00382">
    <property type="entry name" value="AAA"/>
    <property type="match status" value="1"/>
</dbReference>
<dbReference type="InterPro" id="IPR003593">
    <property type="entry name" value="AAA+_ATPase"/>
</dbReference>
<dbReference type="Pfam" id="PF08352">
    <property type="entry name" value="oligo_HPY"/>
    <property type="match status" value="1"/>
</dbReference>
<dbReference type="Gene3D" id="3.40.50.300">
    <property type="entry name" value="P-loop containing nucleotide triphosphate hydrolases"/>
    <property type="match status" value="1"/>
</dbReference>
<evidence type="ECO:0000256" key="2">
    <source>
        <dbReference type="ARBA" id="ARBA00022448"/>
    </source>
</evidence>
<dbReference type="Pfam" id="PF00005">
    <property type="entry name" value="ABC_tran"/>
    <property type="match status" value="1"/>
</dbReference>
<evidence type="ECO:0000259" key="5">
    <source>
        <dbReference type="PROSITE" id="PS50893"/>
    </source>
</evidence>
<dbReference type="GO" id="GO:0005524">
    <property type="term" value="F:ATP binding"/>
    <property type="evidence" value="ECO:0007669"/>
    <property type="project" value="UniProtKB-KW"/>
</dbReference>
<gene>
    <name evidence="6" type="ORF">ABFY20_18795</name>
</gene>